<dbReference type="RefSeq" id="WP_133735825.1">
    <property type="nucleotide sequence ID" value="NZ_SOAX01000003.1"/>
</dbReference>
<evidence type="ECO:0000256" key="7">
    <source>
        <dbReference type="ARBA" id="ARBA00022741"/>
    </source>
</evidence>
<keyword evidence="10 12" id="KW-1133">Transmembrane helix</keyword>
<dbReference type="InterPro" id="IPR050428">
    <property type="entry name" value="TCS_sensor_his_kinase"/>
</dbReference>
<dbReference type="Gene3D" id="3.30.565.10">
    <property type="entry name" value="Histidine kinase-like ATPase, C-terminal domain"/>
    <property type="match status" value="1"/>
</dbReference>
<keyword evidence="9" id="KW-0067">ATP-binding</keyword>
<evidence type="ECO:0000256" key="8">
    <source>
        <dbReference type="ARBA" id="ARBA00022777"/>
    </source>
</evidence>
<dbReference type="PANTHER" id="PTHR45436:SF14">
    <property type="entry name" value="SENSOR PROTEIN QSEC"/>
    <property type="match status" value="1"/>
</dbReference>
<feature type="domain" description="HAMP" evidence="14">
    <location>
        <begin position="169"/>
        <end position="221"/>
    </location>
</feature>
<evidence type="ECO:0000256" key="9">
    <source>
        <dbReference type="ARBA" id="ARBA00022840"/>
    </source>
</evidence>
<evidence type="ECO:0000313" key="15">
    <source>
        <dbReference type="EMBL" id="TDT41457.1"/>
    </source>
</evidence>
<evidence type="ECO:0000256" key="10">
    <source>
        <dbReference type="ARBA" id="ARBA00022989"/>
    </source>
</evidence>
<dbReference type="InterPro" id="IPR036097">
    <property type="entry name" value="HisK_dim/P_sf"/>
</dbReference>
<comment type="caution">
    <text evidence="15">The sequence shown here is derived from an EMBL/GenBank/DDBJ whole genome shotgun (WGS) entry which is preliminary data.</text>
</comment>
<evidence type="ECO:0000256" key="4">
    <source>
        <dbReference type="ARBA" id="ARBA00022553"/>
    </source>
</evidence>
<dbReference type="GO" id="GO:0005524">
    <property type="term" value="F:ATP binding"/>
    <property type="evidence" value="ECO:0007669"/>
    <property type="project" value="UniProtKB-KW"/>
</dbReference>
<dbReference type="SMART" id="SM00388">
    <property type="entry name" value="HisKA"/>
    <property type="match status" value="1"/>
</dbReference>
<dbReference type="Pfam" id="PF08521">
    <property type="entry name" value="2CSK_N"/>
    <property type="match status" value="1"/>
</dbReference>
<evidence type="ECO:0000313" key="16">
    <source>
        <dbReference type="Proteomes" id="UP000295830"/>
    </source>
</evidence>
<evidence type="ECO:0000256" key="5">
    <source>
        <dbReference type="ARBA" id="ARBA00022679"/>
    </source>
</evidence>
<evidence type="ECO:0000256" key="12">
    <source>
        <dbReference type="SAM" id="Phobius"/>
    </source>
</evidence>
<dbReference type="Proteomes" id="UP000295830">
    <property type="component" value="Unassembled WGS sequence"/>
</dbReference>
<keyword evidence="11" id="KW-0902">Two-component regulatory system</keyword>
<dbReference type="GO" id="GO:0005886">
    <property type="term" value="C:plasma membrane"/>
    <property type="evidence" value="ECO:0007669"/>
    <property type="project" value="TreeGrafter"/>
</dbReference>
<name>A0A4R7JVF4_9GAMM</name>
<dbReference type="PANTHER" id="PTHR45436">
    <property type="entry name" value="SENSOR HISTIDINE KINASE YKOH"/>
    <property type="match status" value="1"/>
</dbReference>
<keyword evidence="7" id="KW-0547">Nucleotide-binding</keyword>
<dbReference type="GO" id="GO:0000155">
    <property type="term" value="F:phosphorelay sensor kinase activity"/>
    <property type="evidence" value="ECO:0007669"/>
    <property type="project" value="InterPro"/>
</dbReference>
<feature type="transmembrane region" description="Helical" evidence="12">
    <location>
        <begin position="144"/>
        <end position="168"/>
    </location>
</feature>
<dbReference type="PROSITE" id="PS50109">
    <property type="entry name" value="HIS_KIN"/>
    <property type="match status" value="1"/>
</dbReference>
<comment type="catalytic activity">
    <reaction evidence="1">
        <text>ATP + protein L-histidine = ADP + protein N-phospho-L-histidine.</text>
        <dbReference type="EC" id="2.7.13.3"/>
    </reaction>
</comment>
<keyword evidence="12" id="KW-0472">Membrane</keyword>
<evidence type="ECO:0000256" key="1">
    <source>
        <dbReference type="ARBA" id="ARBA00000085"/>
    </source>
</evidence>
<keyword evidence="4" id="KW-0597">Phosphoprotein</keyword>
<dbReference type="InterPro" id="IPR036890">
    <property type="entry name" value="HATPase_C_sf"/>
</dbReference>
<sequence>MTLKRRLVLGLGLALGMLWASAAALLFLDLRSQISDTLDERLAASARMVAGLVARHPDLLEQPSNYTELVEPDSEGVACQIQAASGEVLVRTEGADSQALAGTEPGYRNTVINRERWRLYTLEHNGMHITTADRMNERNALRQGIFLVLVAPFALALAGGIGVVWFGISRGLAPLERLSREVAQRSPSMLTPVDIGSAPSELQPVVSTLNNLLARVNDAIQREQHFASQAAHELRTPLTAIKTHLQVAQRQAPEASKALSQAEAGIQRLQRIIEQLLMLARVERLGVDNQERAAVETVIHQAMVDLPDRDRVRIEAAPSLPDLPVPAPLASAALRNLLENALRHGAGDEPVELRADQSGSDLVMTVTNRMGESAGGDVRRSEGLGLTIVRAITERFDARFEFRYPRDGTVQAVIVWQAR</sequence>
<dbReference type="EC" id="2.7.13.3" evidence="3"/>
<dbReference type="SUPFAM" id="SSF47384">
    <property type="entry name" value="Homodimeric domain of signal transducing histidine kinase"/>
    <property type="match status" value="1"/>
</dbReference>
<proteinExistence type="predicted"/>
<dbReference type="Pfam" id="PF00512">
    <property type="entry name" value="HisKA"/>
    <property type="match status" value="1"/>
</dbReference>
<dbReference type="Gene3D" id="1.10.287.130">
    <property type="match status" value="1"/>
</dbReference>
<dbReference type="InterPro" id="IPR003594">
    <property type="entry name" value="HATPase_dom"/>
</dbReference>
<evidence type="ECO:0000256" key="3">
    <source>
        <dbReference type="ARBA" id="ARBA00012438"/>
    </source>
</evidence>
<dbReference type="InterPro" id="IPR003660">
    <property type="entry name" value="HAMP_dom"/>
</dbReference>
<dbReference type="InterPro" id="IPR003661">
    <property type="entry name" value="HisK_dim/P_dom"/>
</dbReference>
<gene>
    <name evidence="15" type="ORF">DES49_1548</name>
</gene>
<reference evidence="15 16" key="1">
    <citation type="submission" date="2019-03" db="EMBL/GenBank/DDBJ databases">
        <title>Genomic Encyclopedia of Type Strains, Phase IV (KMG-IV): sequencing the most valuable type-strain genomes for metagenomic binning, comparative biology and taxonomic classification.</title>
        <authorList>
            <person name="Goeker M."/>
        </authorList>
    </citation>
    <scope>NUCLEOTIDE SEQUENCE [LARGE SCALE GENOMIC DNA]</scope>
    <source>
        <strain evidence="15 16">DSM 15505</strain>
    </source>
</reference>
<evidence type="ECO:0000259" key="13">
    <source>
        <dbReference type="PROSITE" id="PS50109"/>
    </source>
</evidence>
<evidence type="ECO:0000256" key="6">
    <source>
        <dbReference type="ARBA" id="ARBA00022692"/>
    </source>
</evidence>
<dbReference type="PROSITE" id="PS50885">
    <property type="entry name" value="HAMP"/>
    <property type="match status" value="1"/>
</dbReference>
<dbReference type="Pfam" id="PF02518">
    <property type="entry name" value="HATPase_c"/>
    <property type="match status" value="1"/>
</dbReference>
<evidence type="ECO:0000256" key="2">
    <source>
        <dbReference type="ARBA" id="ARBA00004141"/>
    </source>
</evidence>
<dbReference type="AlphaFoldDB" id="A0A4R7JVF4"/>
<comment type="subcellular location">
    <subcellularLocation>
        <location evidence="2">Membrane</location>
        <topology evidence="2">Multi-pass membrane protein</topology>
    </subcellularLocation>
</comment>
<dbReference type="EMBL" id="SOAX01000003">
    <property type="protein sequence ID" value="TDT41457.1"/>
    <property type="molecule type" value="Genomic_DNA"/>
</dbReference>
<dbReference type="InterPro" id="IPR005467">
    <property type="entry name" value="His_kinase_dom"/>
</dbReference>
<dbReference type="OrthoDB" id="9809766at2"/>
<keyword evidence="16" id="KW-1185">Reference proteome</keyword>
<keyword evidence="6 12" id="KW-0812">Transmembrane</keyword>
<evidence type="ECO:0000259" key="14">
    <source>
        <dbReference type="PROSITE" id="PS50885"/>
    </source>
</evidence>
<dbReference type="InterPro" id="IPR013727">
    <property type="entry name" value="2CSK_N"/>
</dbReference>
<dbReference type="SUPFAM" id="SSF55874">
    <property type="entry name" value="ATPase domain of HSP90 chaperone/DNA topoisomerase II/histidine kinase"/>
    <property type="match status" value="1"/>
</dbReference>
<protein>
    <recommendedName>
        <fullName evidence="3">histidine kinase</fullName>
        <ecNumber evidence="3">2.7.13.3</ecNumber>
    </recommendedName>
</protein>
<dbReference type="CDD" id="cd00082">
    <property type="entry name" value="HisKA"/>
    <property type="match status" value="1"/>
</dbReference>
<keyword evidence="5" id="KW-0808">Transferase</keyword>
<organism evidence="15 16">
    <name type="scientific">Halospina denitrificans</name>
    <dbReference type="NCBI Taxonomy" id="332522"/>
    <lineage>
        <taxon>Bacteria</taxon>
        <taxon>Pseudomonadati</taxon>
        <taxon>Pseudomonadota</taxon>
        <taxon>Gammaproteobacteria</taxon>
        <taxon>Halospina</taxon>
    </lineage>
</organism>
<feature type="domain" description="Histidine kinase" evidence="13">
    <location>
        <begin position="229"/>
        <end position="419"/>
    </location>
</feature>
<accession>A0A4R7JVF4</accession>
<keyword evidence="8 15" id="KW-0418">Kinase</keyword>
<evidence type="ECO:0000256" key="11">
    <source>
        <dbReference type="ARBA" id="ARBA00023012"/>
    </source>
</evidence>